<keyword evidence="1" id="KW-0653">Protein transport</keyword>
<evidence type="ECO:0000256" key="2">
    <source>
        <dbReference type="ARBA" id="ARBA00046280"/>
    </source>
</evidence>
<dbReference type="InterPro" id="IPR010989">
    <property type="entry name" value="SNARE"/>
</dbReference>
<dbReference type="GO" id="GO:0012505">
    <property type="term" value="C:endomembrane system"/>
    <property type="evidence" value="ECO:0007669"/>
    <property type="project" value="UniProtKB-SubCell"/>
</dbReference>
<protein>
    <recommendedName>
        <fullName evidence="4">Syntaxin 6/10/61 N-terminal domain-containing protein</fullName>
    </recommendedName>
</protein>
<evidence type="ECO:0000259" key="4">
    <source>
        <dbReference type="Pfam" id="PF09177"/>
    </source>
</evidence>
<evidence type="ECO:0000256" key="1">
    <source>
        <dbReference type="ARBA" id="ARBA00022927"/>
    </source>
</evidence>
<dbReference type="OrthoDB" id="546861at2759"/>
<dbReference type="Proteomes" id="UP000053558">
    <property type="component" value="Unassembled WGS sequence"/>
</dbReference>
<evidence type="ECO:0000313" key="6">
    <source>
        <dbReference type="Proteomes" id="UP000053558"/>
    </source>
</evidence>
<dbReference type="GO" id="GO:0016020">
    <property type="term" value="C:membrane"/>
    <property type="evidence" value="ECO:0007669"/>
    <property type="project" value="InterPro"/>
</dbReference>
<proteinExistence type="predicted"/>
<keyword evidence="1" id="KW-0813">Transport</keyword>
<dbReference type="AlphaFoldDB" id="A0A5M3MHV2"/>
<dbReference type="SUPFAM" id="SSF47661">
    <property type="entry name" value="t-snare proteins"/>
    <property type="match status" value="1"/>
</dbReference>
<comment type="caution">
    <text evidence="5">The sequence shown here is derived from an EMBL/GenBank/DDBJ whole genome shotgun (WGS) entry which is preliminary data.</text>
</comment>
<dbReference type="GO" id="GO:0048193">
    <property type="term" value="P:Golgi vesicle transport"/>
    <property type="evidence" value="ECO:0007669"/>
    <property type="project" value="InterPro"/>
</dbReference>
<dbReference type="EMBL" id="JH711582">
    <property type="protein sequence ID" value="EIW78364.1"/>
    <property type="molecule type" value="Genomic_DNA"/>
</dbReference>
<feature type="domain" description="Syntaxin 6/10/61 N-terminal" evidence="4">
    <location>
        <begin position="6"/>
        <end position="67"/>
    </location>
</feature>
<evidence type="ECO:0000256" key="3">
    <source>
        <dbReference type="SAM" id="Coils"/>
    </source>
</evidence>
<keyword evidence="6" id="KW-1185">Reference proteome</keyword>
<sequence>MAREGSEELVWARSELKATLAALEADLEDLEESVKIVEETGPRMFGIDEKEVTLRRKYVSKVRVQIEVSIHASPRSVAYQVDTGLGMSCMQG</sequence>
<dbReference type="Gene3D" id="1.20.58.90">
    <property type="match status" value="1"/>
</dbReference>
<gene>
    <name evidence="5" type="ORF">CONPUDRAFT_83799</name>
</gene>
<feature type="coiled-coil region" evidence="3">
    <location>
        <begin position="13"/>
        <end position="40"/>
    </location>
</feature>
<dbReference type="OMA" id="LGMSCMQ"/>
<dbReference type="InterPro" id="IPR015260">
    <property type="entry name" value="Syntaxin-6/10/61_N"/>
</dbReference>
<dbReference type="GeneID" id="19210657"/>
<keyword evidence="3" id="KW-0175">Coiled coil</keyword>
<dbReference type="GO" id="GO:0015031">
    <property type="term" value="P:protein transport"/>
    <property type="evidence" value="ECO:0007669"/>
    <property type="project" value="UniProtKB-KW"/>
</dbReference>
<name>A0A5M3MHV2_CONPW</name>
<organism evidence="5 6">
    <name type="scientific">Coniophora puteana (strain RWD-64-598)</name>
    <name type="common">Brown rot fungus</name>
    <dbReference type="NCBI Taxonomy" id="741705"/>
    <lineage>
        <taxon>Eukaryota</taxon>
        <taxon>Fungi</taxon>
        <taxon>Dikarya</taxon>
        <taxon>Basidiomycota</taxon>
        <taxon>Agaricomycotina</taxon>
        <taxon>Agaricomycetes</taxon>
        <taxon>Agaricomycetidae</taxon>
        <taxon>Boletales</taxon>
        <taxon>Coniophorineae</taxon>
        <taxon>Coniophoraceae</taxon>
        <taxon>Coniophora</taxon>
    </lineage>
</organism>
<comment type="subcellular location">
    <subcellularLocation>
        <location evidence="2">Endomembrane system</location>
        <topology evidence="2">Single-pass type IV membrane protein</topology>
    </subcellularLocation>
</comment>
<dbReference type="Pfam" id="PF09177">
    <property type="entry name" value="STX6_10_61_N"/>
    <property type="match status" value="1"/>
</dbReference>
<dbReference type="CDD" id="cd21442">
    <property type="entry name" value="SNARE_NTD_STX6-like"/>
    <property type="match status" value="1"/>
</dbReference>
<accession>A0A5M3MHV2</accession>
<evidence type="ECO:0000313" key="5">
    <source>
        <dbReference type="EMBL" id="EIW78364.1"/>
    </source>
</evidence>
<dbReference type="RefSeq" id="XP_007771413.1">
    <property type="nucleotide sequence ID" value="XM_007773223.1"/>
</dbReference>
<dbReference type="KEGG" id="cput:CONPUDRAFT_83799"/>
<reference evidence="6" key="1">
    <citation type="journal article" date="2012" name="Science">
        <title>The Paleozoic origin of enzymatic lignin decomposition reconstructed from 31 fungal genomes.</title>
        <authorList>
            <person name="Floudas D."/>
            <person name="Binder M."/>
            <person name="Riley R."/>
            <person name="Barry K."/>
            <person name="Blanchette R.A."/>
            <person name="Henrissat B."/>
            <person name="Martinez A.T."/>
            <person name="Otillar R."/>
            <person name="Spatafora J.W."/>
            <person name="Yadav J.S."/>
            <person name="Aerts A."/>
            <person name="Benoit I."/>
            <person name="Boyd A."/>
            <person name="Carlson A."/>
            <person name="Copeland A."/>
            <person name="Coutinho P.M."/>
            <person name="de Vries R.P."/>
            <person name="Ferreira P."/>
            <person name="Findley K."/>
            <person name="Foster B."/>
            <person name="Gaskell J."/>
            <person name="Glotzer D."/>
            <person name="Gorecki P."/>
            <person name="Heitman J."/>
            <person name="Hesse C."/>
            <person name="Hori C."/>
            <person name="Igarashi K."/>
            <person name="Jurgens J.A."/>
            <person name="Kallen N."/>
            <person name="Kersten P."/>
            <person name="Kohler A."/>
            <person name="Kuees U."/>
            <person name="Kumar T.K.A."/>
            <person name="Kuo A."/>
            <person name="LaButti K."/>
            <person name="Larrondo L.F."/>
            <person name="Lindquist E."/>
            <person name="Ling A."/>
            <person name="Lombard V."/>
            <person name="Lucas S."/>
            <person name="Lundell T."/>
            <person name="Martin R."/>
            <person name="McLaughlin D.J."/>
            <person name="Morgenstern I."/>
            <person name="Morin E."/>
            <person name="Murat C."/>
            <person name="Nagy L.G."/>
            <person name="Nolan M."/>
            <person name="Ohm R.A."/>
            <person name="Patyshakuliyeva A."/>
            <person name="Rokas A."/>
            <person name="Ruiz-Duenas F.J."/>
            <person name="Sabat G."/>
            <person name="Salamov A."/>
            <person name="Samejima M."/>
            <person name="Schmutz J."/>
            <person name="Slot J.C."/>
            <person name="St John F."/>
            <person name="Stenlid J."/>
            <person name="Sun H."/>
            <person name="Sun S."/>
            <person name="Syed K."/>
            <person name="Tsang A."/>
            <person name="Wiebenga A."/>
            <person name="Young D."/>
            <person name="Pisabarro A."/>
            <person name="Eastwood D.C."/>
            <person name="Martin F."/>
            <person name="Cullen D."/>
            <person name="Grigoriev I.V."/>
            <person name="Hibbett D.S."/>
        </authorList>
    </citation>
    <scope>NUCLEOTIDE SEQUENCE [LARGE SCALE GENOMIC DNA]</scope>
    <source>
        <strain evidence="6">RWD-64-598 SS2</strain>
    </source>
</reference>